<proteinExistence type="predicted"/>
<accession>D5MI30</accession>
<feature type="compositionally biased region" description="Basic and acidic residues" evidence="1">
    <location>
        <begin position="8"/>
        <end position="29"/>
    </location>
</feature>
<reference evidence="2 3" key="1">
    <citation type="journal article" date="2010" name="Nature">
        <title>Nitrite-driven anaerobic methane oxidation by oxygenic bacteria.</title>
        <authorList>
            <person name="Ettwig K.F."/>
            <person name="Butler M.K."/>
            <person name="Le Paslier D."/>
            <person name="Pelletier E."/>
            <person name="Mangenot S."/>
            <person name="Kuypers M.M.M."/>
            <person name="Schreiber F."/>
            <person name="Dutilh B.E."/>
            <person name="Zedelius J."/>
            <person name="de Beer D."/>
            <person name="Gloerich J."/>
            <person name="Wessels H.J.C.T."/>
            <person name="van Allen T."/>
            <person name="Luesken F."/>
            <person name="Wu M."/>
            <person name="van de Pas-Schoonen K.T."/>
            <person name="Op den Camp H.J.M."/>
            <person name="Janssen-Megens E.M."/>
            <person name="Francoijs K-J."/>
            <person name="Stunnenberg H."/>
            <person name="Weissenbach J."/>
            <person name="Jetten M.S.M."/>
            <person name="Strous M."/>
        </authorList>
    </citation>
    <scope>NUCLEOTIDE SEQUENCE [LARGE SCALE GENOMIC DNA]</scope>
</reference>
<dbReference type="PATRIC" id="fig|671143.5.peg.2004"/>
<dbReference type="KEGG" id="mox:DAMO_2273"/>
<protein>
    <submittedName>
        <fullName evidence="2">Uncharacterized protein</fullName>
    </submittedName>
</protein>
<feature type="region of interest" description="Disordered" evidence="1">
    <location>
        <begin position="1"/>
        <end position="36"/>
    </location>
</feature>
<dbReference type="HOGENOM" id="CLU_1913252_0_0_0"/>
<evidence type="ECO:0000313" key="3">
    <source>
        <dbReference type="Proteomes" id="UP000006898"/>
    </source>
</evidence>
<sequence>MGFFNPTPEERAEKERQRLEKEKRRRDEAFAASPAGQARAAKAAGMKIFQIDVPLSWTKGYTVAMVGAFTDSTKTSDYSRTIQAIEEEGWRLDHVGYVYRITGSESRDKFLASGQQEAVSGEIIGIYMFRAE</sequence>
<evidence type="ECO:0000313" key="2">
    <source>
        <dbReference type="EMBL" id="CBE69323.1"/>
    </source>
</evidence>
<name>D5MI30_METO1</name>
<gene>
    <name evidence="2" type="ORF">DAMO_2273</name>
</gene>
<dbReference type="eggNOG" id="ENOG5033NY7">
    <property type="taxonomic scope" value="Bacteria"/>
</dbReference>
<dbReference type="EMBL" id="FP565575">
    <property type="protein sequence ID" value="CBE69323.1"/>
    <property type="molecule type" value="Genomic_DNA"/>
</dbReference>
<evidence type="ECO:0000256" key="1">
    <source>
        <dbReference type="SAM" id="MobiDB-lite"/>
    </source>
</evidence>
<dbReference type="AlphaFoldDB" id="D5MI30"/>
<dbReference type="STRING" id="671143.DAMO_2273"/>
<organism evidence="2 3">
    <name type="scientific">Methylomirabilis oxygeniifera</name>
    <dbReference type="NCBI Taxonomy" id="671143"/>
    <lineage>
        <taxon>Bacteria</taxon>
        <taxon>Candidatus Methylomirabilota</taxon>
        <taxon>Candidatus Methylomirabilia</taxon>
        <taxon>Candidatus Methylomirabilales</taxon>
        <taxon>Candidatus Methylomirabilaceae</taxon>
        <taxon>Candidatus Methylomirabilis</taxon>
    </lineage>
</organism>
<dbReference type="Proteomes" id="UP000006898">
    <property type="component" value="Chromosome"/>
</dbReference>